<dbReference type="AlphaFoldDB" id="D8SYC5"/>
<feature type="compositionally biased region" description="Polar residues" evidence="2">
    <location>
        <begin position="851"/>
        <end position="862"/>
    </location>
</feature>
<evidence type="ECO:0000256" key="1">
    <source>
        <dbReference type="SAM" id="Coils"/>
    </source>
</evidence>
<feature type="compositionally biased region" description="Polar residues" evidence="2">
    <location>
        <begin position="77"/>
        <end position="97"/>
    </location>
</feature>
<dbReference type="HOGENOM" id="CLU_304271_0_0_1"/>
<feature type="compositionally biased region" description="Basic and acidic residues" evidence="2">
    <location>
        <begin position="469"/>
        <end position="482"/>
    </location>
</feature>
<protein>
    <submittedName>
        <fullName evidence="3">Uncharacterized protein</fullName>
    </submittedName>
</protein>
<keyword evidence="1" id="KW-0175">Coiled coil</keyword>
<feature type="coiled-coil region" evidence="1">
    <location>
        <begin position="160"/>
        <end position="306"/>
    </location>
</feature>
<keyword evidence="4" id="KW-1185">Reference proteome</keyword>
<dbReference type="InParanoid" id="D8SYC5"/>
<dbReference type="KEGG" id="smo:SELMODRAFT_447302"/>
<dbReference type="eggNOG" id="ENOG502SRIC">
    <property type="taxonomic scope" value="Eukaryota"/>
</dbReference>
<dbReference type="Gramene" id="EFJ10677">
    <property type="protein sequence ID" value="EFJ10677"/>
    <property type="gene ID" value="SELMODRAFT_447302"/>
</dbReference>
<dbReference type="EMBL" id="GL377652">
    <property type="protein sequence ID" value="EFJ10677.1"/>
    <property type="molecule type" value="Genomic_DNA"/>
</dbReference>
<sequence>MAGNDLGGRRAHPARSVSRLRSTLLLRRSVHRNQKFVAIHEEMSECSSAEEESDESVGSGGEDMPTPDSVEPRGFKSTPQFQARESDSTLSSKTSADTCGDEPSTSRHKKPSSFHGIDMAKGSDDDDDEESDEEEAVIDAVLAFQRWRQHNLKRSFSHELKKVLEEARRDEASLTSMQRELMKKDVNLVRAQAETAQLRAHISAIEDAVQSSSYNEEAKKEVQKAQERALAAEEEVHRRDREINRLRQRLKCIESEKTRVDENLKANLAMLQQDKVGVLKENRIILDQLARKDQELTHKLDDIKKLQATIASMADYYNQYKTEHEAAYASLQDKLAQEGDAKATMKREAEDLTRKCELLEKEKECLNVQVEKMLEKMNSATLHDSAQCSSESQSRTSEAIAAGILEHLRILTNHMIKLEASFGRHTRGPGLYSSLHKIDVNLELALKSFRRSSGKAGGIGGKLQQLPEIQERPQPRDEDSSARSHCVLNQTVQTDGELSKFLEWLDKPEEKYLCVRDAKTQTSGAGSSQLQLCSRSGVEEEARWLAWKWRWLSTALKAKLLSKQLRYSRPATTGKVQAHGGKSCLKDRQGSILGTMERELRVVMGESIVRMFLQLWRTYRRSPKAERKALSKDLPLDKVVAVFPWWIRRVGEKRRLERSFCQWYYLASCSVKRQSYHMEEFYFHPHSCYSRPSAADEYLSVRRKVPKFKYQDNSSDGNAPQQGLVVRKKELDVERGGLDLAKPDKRQLMLTSTHYTGSTFTARALRTLQVSLQQEFQDLQQLLAKEMEASQVSTGHLDNEKSTQRRRMTFLWEVCNNLANALMDAHKQLVSLDREFSLRVCNYLEVSANSNCEPKQAPQNSPRGMRGGGGGGPAKSPTSRGLRPTDPVLRFTDDYPGARAAERKGRHYASHGCVSVSTTRKPGGSSSSRKKACIASQCAAILQSEARRDYEWENGWEATHYCYY</sequence>
<evidence type="ECO:0000256" key="2">
    <source>
        <dbReference type="SAM" id="MobiDB-lite"/>
    </source>
</evidence>
<feature type="region of interest" description="Disordered" evidence="2">
    <location>
        <begin position="452"/>
        <end position="483"/>
    </location>
</feature>
<dbReference type="Proteomes" id="UP000001514">
    <property type="component" value="Unassembled WGS sequence"/>
</dbReference>
<name>D8SYC5_SELML</name>
<feature type="coiled-coil region" evidence="1">
    <location>
        <begin position="335"/>
        <end position="376"/>
    </location>
</feature>
<feature type="region of interest" description="Disordered" evidence="2">
    <location>
        <begin position="1"/>
        <end position="22"/>
    </location>
</feature>
<proteinExistence type="predicted"/>
<gene>
    <name evidence="3" type="ORF">SELMODRAFT_447302</name>
</gene>
<organism evidence="4">
    <name type="scientific">Selaginella moellendorffii</name>
    <name type="common">Spikemoss</name>
    <dbReference type="NCBI Taxonomy" id="88036"/>
    <lineage>
        <taxon>Eukaryota</taxon>
        <taxon>Viridiplantae</taxon>
        <taxon>Streptophyta</taxon>
        <taxon>Embryophyta</taxon>
        <taxon>Tracheophyta</taxon>
        <taxon>Lycopodiopsida</taxon>
        <taxon>Selaginellales</taxon>
        <taxon>Selaginellaceae</taxon>
        <taxon>Selaginella</taxon>
    </lineage>
</organism>
<feature type="region of interest" description="Disordered" evidence="2">
    <location>
        <begin position="41"/>
        <end position="134"/>
    </location>
</feature>
<reference evidence="3 4" key="1">
    <citation type="journal article" date="2011" name="Science">
        <title>The Selaginella genome identifies genetic changes associated with the evolution of vascular plants.</title>
        <authorList>
            <person name="Banks J.A."/>
            <person name="Nishiyama T."/>
            <person name="Hasebe M."/>
            <person name="Bowman J.L."/>
            <person name="Gribskov M."/>
            <person name="dePamphilis C."/>
            <person name="Albert V.A."/>
            <person name="Aono N."/>
            <person name="Aoyama T."/>
            <person name="Ambrose B.A."/>
            <person name="Ashton N.W."/>
            <person name="Axtell M.J."/>
            <person name="Barker E."/>
            <person name="Barker M.S."/>
            <person name="Bennetzen J.L."/>
            <person name="Bonawitz N.D."/>
            <person name="Chapple C."/>
            <person name="Cheng C."/>
            <person name="Correa L.G."/>
            <person name="Dacre M."/>
            <person name="DeBarry J."/>
            <person name="Dreyer I."/>
            <person name="Elias M."/>
            <person name="Engstrom E.M."/>
            <person name="Estelle M."/>
            <person name="Feng L."/>
            <person name="Finet C."/>
            <person name="Floyd S.K."/>
            <person name="Frommer W.B."/>
            <person name="Fujita T."/>
            <person name="Gramzow L."/>
            <person name="Gutensohn M."/>
            <person name="Harholt J."/>
            <person name="Hattori M."/>
            <person name="Heyl A."/>
            <person name="Hirai T."/>
            <person name="Hiwatashi Y."/>
            <person name="Ishikawa M."/>
            <person name="Iwata M."/>
            <person name="Karol K.G."/>
            <person name="Koehler B."/>
            <person name="Kolukisaoglu U."/>
            <person name="Kubo M."/>
            <person name="Kurata T."/>
            <person name="Lalonde S."/>
            <person name="Li K."/>
            <person name="Li Y."/>
            <person name="Litt A."/>
            <person name="Lyons E."/>
            <person name="Manning G."/>
            <person name="Maruyama T."/>
            <person name="Michael T.P."/>
            <person name="Mikami K."/>
            <person name="Miyazaki S."/>
            <person name="Morinaga S."/>
            <person name="Murata T."/>
            <person name="Mueller-Roeber B."/>
            <person name="Nelson D.R."/>
            <person name="Obara M."/>
            <person name="Oguri Y."/>
            <person name="Olmstead R.G."/>
            <person name="Onodera N."/>
            <person name="Petersen B.L."/>
            <person name="Pils B."/>
            <person name="Prigge M."/>
            <person name="Rensing S.A."/>
            <person name="Riano-Pachon D.M."/>
            <person name="Roberts A.W."/>
            <person name="Sato Y."/>
            <person name="Scheller H.V."/>
            <person name="Schulz B."/>
            <person name="Schulz C."/>
            <person name="Shakirov E.V."/>
            <person name="Shibagaki N."/>
            <person name="Shinohara N."/>
            <person name="Shippen D.E."/>
            <person name="Soerensen I."/>
            <person name="Sotooka R."/>
            <person name="Sugimoto N."/>
            <person name="Sugita M."/>
            <person name="Sumikawa N."/>
            <person name="Tanurdzic M."/>
            <person name="Theissen G."/>
            <person name="Ulvskov P."/>
            <person name="Wakazuki S."/>
            <person name="Weng J.K."/>
            <person name="Willats W.W."/>
            <person name="Wipf D."/>
            <person name="Wolf P.G."/>
            <person name="Yang L."/>
            <person name="Zimmer A.D."/>
            <person name="Zhu Q."/>
            <person name="Mitros T."/>
            <person name="Hellsten U."/>
            <person name="Loque D."/>
            <person name="Otillar R."/>
            <person name="Salamov A."/>
            <person name="Schmutz J."/>
            <person name="Shapiro H."/>
            <person name="Lindquist E."/>
            <person name="Lucas S."/>
            <person name="Rokhsar D."/>
            <person name="Grigoriev I.V."/>
        </authorList>
    </citation>
    <scope>NUCLEOTIDE SEQUENCE [LARGE SCALE GENOMIC DNA]</scope>
</reference>
<feature type="region of interest" description="Disordered" evidence="2">
    <location>
        <begin position="851"/>
        <end position="893"/>
    </location>
</feature>
<evidence type="ECO:0000313" key="4">
    <source>
        <dbReference type="Proteomes" id="UP000001514"/>
    </source>
</evidence>
<evidence type="ECO:0000313" key="3">
    <source>
        <dbReference type="EMBL" id="EFJ10677.1"/>
    </source>
</evidence>
<feature type="compositionally biased region" description="Acidic residues" evidence="2">
    <location>
        <begin position="124"/>
        <end position="134"/>
    </location>
</feature>
<accession>D8SYC5</accession>